<dbReference type="GO" id="GO:0005302">
    <property type="term" value="F:L-tyrosine transmembrane transporter activity"/>
    <property type="evidence" value="ECO:0007669"/>
    <property type="project" value="TreeGrafter"/>
</dbReference>
<keyword evidence="11" id="KW-1185">Reference proteome</keyword>
<gene>
    <name evidence="10" type="ORF">AW171_hschr42409</name>
</gene>
<feature type="transmembrane region" description="Helical" evidence="8">
    <location>
        <begin position="268"/>
        <end position="286"/>
    </location>
</feature>
<reference evidence="10 11" key="1">
    <citation type="submission" date="2016-01" db="EMBL/GenBank/DDBJ databases">
        <title>Genome sequence of the yeast Holleya sinecauda.</title>
        <authorList>
            <person name="Dietrich F.S."/>
        </authorList>
    </citation>
    <scope>NUCLEOTIDE SEQUENCE [LARGE SCALE GENOMIC DNA]</scope>
    <source>
        <strain evidence="10 11">ATCC 58844</strain>
    </source>
</reference>
<dbReference type="GeneID" id="28723762"/>
<accession>A0A0X8HR88</accession>
<feature type="transmembrane region" description="Helical" evidence="8">
    <location>
        <begin position="190"/>
        <end position="208"/>
    </location>
</feature>
<comment type="similarity">
    <text evidence="2">Belongs to the amino acid/polyamine transporter 2 family.</text>
</comment>
<feature type="region of interest" description="Disordered" evidence="7">
    <location>
        <begin position="346"/>
        <end position="368"/>
    </location>
</feature>
<evidence type="ECO:0000313" key="11">
    <source>
        <dbReference type="Proteomes" id="UP000243052"/>
    </source>
</evidence>
<dbReference type="Pfam" id="PF01490">
    <property type="entry name" value="Aa_trans"/>
    <property type="match status" value="1"/>
</dbReference>
<feature type="transmembrane region" description="Helical" evidence="8">
    <location>
        <begin position="117"/>
        <end position="134"/>
    </location>
</feature>
<protein>
    <submittedName>
        <fullName evidence="10">HDL228Wp</fullName>
    </submittedName>
</protein>
<proteinExistence type="inferred from homology"/>
<evidence type="ECO:0000256" key="5">
    <source>
        <dbReference type="ARBA" id="ARBA00022989"/>
    </source>
</evidence>
<dbReference type="EMBL" id="CP014244">
    <property type="protein sequence ID" value="AMD20516.1"/>
    <property type="molecule type" value="Genomic_DNA"/>
</dbReference>
<evidence type="ECO:0000256" key="2">
    <source>
        <dbReference type="ARBA" id="ARBA00008066"/>
    </source>
</evidence>
<dbReference type="AlphaFoldDB" id="A0A0X8HR88"/>
<feature type="domain" description="Amino acid transporter transmembrane" evidence="9">
    <location>
        <begin position="5"/>
        <end position="461"/>
    </location>
</feature>
<dbReference type="GO" id="GO:0000329">
    <property type="term" value="C:fungal-type vacuole membrane"/>
    <property type="evidence" value="ECO:0007669"/>
    <property type="project" value="TreeGrafter"/>
</dbReference>
<sequence length="473" mass="51815">MAPSATVFSSTVNLVKTIIGAGLLAIPFAFRADGILLGVILIVLAAITSGFGLFVLARSSKVLINPRQTSFFTLCSITYPNVAFLFDFAMFMQCFGVSLSYLILIGDLFPDLFGGNRKWWVLGSGILILPLTHLRSFDSLKYSSLFGILAILYLVAMIVGVYLQGLLWGNEYSPNRGEVRWVEISSFKDLISTFSIMIFAFTASMNIFSIIKELKDNSIPNIRRVINYSVGISTVVFILVGTCGYLSFGDGVDGNVILNYNRNHISTKLAELALGFILIVSFPLLFHPTRVAFNNMIHWVHISYQRTSLKSSLPGDDQSLLGSDSRLIAMTVEDEEDREVLGLENGSYQSLPRGSQLPAEPNEEDDSDTPIVPLDGKRFYLVTWLLIVVLYALALKVGSFALVLAIVGATGSTSISFILPGLFGYKLIGTESLLRGYPPSRLDKFLKNCSLALVIYGVAVTGISLLVIIRFGV</sequence>
<name>A0A0X8HR88_9SACH</name>
<evidence type="ECO:0000259" key="9">
    <source>
        <dbReference type="Pfam" id="PF01490"/>
    </source>
</evidence>
<dbReference type="GO" id="GO:0015189">
    <property type="term" value="F:L-lysine transmembrane transporter activity"/>
    <property type="evidence" value="ECO:0007669"/>
    <property type="project" value="TreeGrafter"/>
</dbReference>
<feature type="transmembrane region" description="Helical" evidence="8">
    <location>
        <begin position="228"/>
        <end position="248"/>
    </location>
</feature>
<evidence type="ECO:0000313" key="10">
    <source>
        <dbReference type="EMBL" id="AMD20516.1"/>
    </source>
</evidence>
<dbReference type="Proteomes" id="UP000243052">
    <property type="component" value="Chromosome iv"/>
</dbReference>
<evidence type="ECO:0000256" key="3">
    <source>
        <dbReference type="ARBA" id="ARBA00022554"/>
    </source>
</evidence>
<dbReference type="InterPro" id="IPR013057">
    <property type="entry name" value="AA_transpt_TM"/>
</dbReference>
<keyword evidence="3" id="KW-0926">Vacuole</keyword>
<feature type="transmembrane region" description="Helical" evidence="8">
    <location>
        <begin position="379"/>
        <end position="395"/>
    </location>
</feature>
<dbReference type="GO" id="GO:0005290">
    <property type="term" value="F:L-histidine transmembrane transporter activity"/>
    <property type="evidence" value="ECO:0007669"/>
    <property type="project" value="TreeGrafter"/>
</dbReference>
<keyword evidence="4 8" id="KW-0812">Transmembrane</keyword>
<dbReference type="OrthoDB" id="438545at2759"/>
<feature type="transmembrane region" description="Helical" evidence="8">
    <location>
        <begin position="449"/>
        <end position="471"/>
    </location>
</feature>
<feature type="transmembrane region" description="Helical" evidence="8">
    <location>
        <begin position="78"/>
        <end position="105"/>
    </location>
</feature>
<dbReference type="GO" id="GO:0061459">
    <property type="term" value="F:L-arginine transmembrane transporter activity"/>
    <property type="evidence" value="ECO:0007669"/>
    <property type="project" value="TreeGrafter"/>
</dbReference>
<feature type="transmembrane region" description="Helical" evidence="8">
    <location>
        <begin position="36"/>
        <end position="57"/>
    </location>
</feature>
<dbReference type="PANTHER" id="PTHR22950:SF224">
    <property type="entry name" value="VACUOLAR AMINO ACID TRANSPORTER 7"/>
    <property type="match status" value="1"/>
</dbReference>
<feature type="transmembrane region" description="Helical" evidence="8">
    <location>
        <begin position="146"/>
        <end position="170"/>
    </location>
</feature>
<evidence type="ECO:0000256" key="8">
    <source>
        <dbReference type="SAM" id="Phobius"/>
    </source>
</evidence>
<organism evidence="10 11">
    <name type="scientific">Eremothecium sinecaudum</name>
    <dbReference type="NCBI Taxonomy" id="45286"/>
    <lineage>
        <taxon>Eukaryota</taxon>
        <taxon>Fungi</taxon>
        <taxon>Dikarya</taxon>
        <taxon>Ascomycota</taxon>
        <taxon>Saccharomycotina</taxon>
        <taxon>Saccharomycetes</taxon>
        <taxon>Saccharomycetales</taxon>
        <taxon>Saccharomycetaceae</taxon>
        <taxon>Eremothecium</taxon>
    </lineage>
</organism>
<evidence type="ECO:0000256" key="7">
    <source>
        <dbReference type="SAM" id="MobiDB-lite"/>
    </source>
</evidence>
<feature type="transmembrane region" description="Helical" evidence="8">
    <location>
        <begin position="401"/>
        <end position="428"/>
    </location>
</feature>
<evidence type="ECO:0000256" key="4">
    <source>
        <dbReference type="ARBA" id="ARBA00022692"/>
    </source>
</evidence>
<keyword evidence="6 8" id="KW-0472">Membrane</keyword>
<keyword evidence="5 8" id="KW-1133">Transmembrane helix</keyword>
<comment type="subcellular location">
    <subcellularLocation>
        <location evidence="1">Vacuole membrane</location>
        <topology evidence="1">Multi-pass membrane protein</topology>
    </subcellularLocation>
</comment>
<dbReference type="PANTHER" id="PTHR22950">
    <property type="entry name" value="AMINO ACID TRANSPORTER"/>
    <property type="match status" value="1"/>
</dbReference>
<dbReference type="GO" id="GO:0005313">
    <property type="term" value="F:L-glutamate transmembrane transporter activity"/>
    <property type="evidence" value="ECO:0007669"/>
    <property type="project" value="TreeGrafter"/>
</dbReference>
<dbReference type="GO" id="GO:0015194">
    <property type="term" value="F:L-serine transmembrane transporter activity"/>
    <property type="evidence" value="ECO:0007669"/>
    <property type="project" value="TreeGrafter"/>
</dbReference>
<dbReference type="STRING" id="45286.A0A0X8HR88"/>
<evidence type="ECO:0000256" key="6">
    <source>
        <dbReference type="ARBA" id="ARBA00023136"/>
    </source>
</evidence>
<dbReference type="RefSeq" id="XP_017987512.1">
    <property type="nucleotide sequence ID" value="XM_018131910.1"/>
</dbReference>
<evidence type="ECO:0000256" key="1">
    <source>
        <dbReference type="ARBA" id="ARBA00004128"/>
    </source>
</evidence>
<feature type="transmembrane region" description="Helical" evidence="8">
    <location>
        <begin position="12"/>
        <end position="30"/>
    </location>
</feature>